<evidence type="ECO:0000256" key="2">
    <source>
        <dbReference type="ARBA" id="ARBA00022771"/>
    </source>
</evidence>
<organism evidence="6">
    <name type="scientific">bacterium 19MO03SA05</name>
    <dbReference type="NCBI Taxonomy" id="2920620"/>
    <lineage>
        <taxon>Bacteria</taxon>
    </lineage>
</organism>
<gene>
    <name evidence="6" type="ORF">MRM63_15505</name>
</gene>
<evidence type="ECO:0000256" key="1">
    <source>
        <dbReference type="ARBA" id="ARBA00022723"/>
    </source>
</evidence>
<accession>A0AAU6VMJ5</accession>
<protein>
    <submittedName>
        <fullName evidence="6">TraR/DksA family transcriptional regulator</fullName>
    </submittedName>
</protein>
<evidence type="ECO:0000313" key="6">
    <source>
        <dbReference type="EMBL" id="XAG86514.1"/>
    </source>
</evidence>
<dbReference type="InterPro" id="IPR012783">
    <property type="entry name" value="Znf_C4_TraR"/>
</dbReference>
<dbReference type="EMBL" id="CP095351">
    <property type="protein sequence ID" value="XAG86514.1"/>
    <property type="molecule type" value="Genomic_DNA"/>
</dbReference>
<dbReference type="GO" id="GO:0008270">
    <property type="term" value="F:zinc ion binding"/>
    <property type="evidence" value="ECO:0007669"/>
    <property type="project" value="UniProtKB-KW"/>
</dbReference>
<dbReference type="Gene3D" id="1.20.120.910">
    <property type="entry name" value="DksA, coiled-coil domain"/>
    <property type="match status" value="1"/>
</dbReference>
<sequence>MTCQFDKAQEEEQEFRDRALAAQLAKPMEQPDEDDEGNRYCLSCGVEIPPERLEAQPTAVRCVSCQTRKESASGMVS</sequence>
<feature type="zinc finger region" description="dksA C4-type" evidence="4">
    <location>
        <begin position="41"/>
        <end position="65"/>
    </location>
</feature>
<feature type="domain" description="Zinc finger DksA/TraR C4-type" evidence="5">
    <location>
        <begin position="40"/>
        <end position="70"/>
    </location>
</feature>
<evidence type="ECO:0000256" key="4">
    <source>
        <dbReference type="PROSITE-ProRule" id="PRU00510"/>
    </source>
</evidence>
<dbReference type="NCBIfam" id="TIGR02419">
    <property type="entry name" value="C4_traR_proteo"/>
    <property type="match status" value="1"/>
</dbReference>
<proteinExistence type="predicted"/>
<name>A0AAU6VMJ5_UNCXX</name>
<dbReference type="Pfam" id="PF01258">
    <property type="entry name" value="zf-dskA_traR"/>
    <property type="match status" value="1"/>
</dbReference>
<evidence type="ECO:0000256" key="3">
    <source>
        <dbReference type="ARBA" id="ARBA00022833"/>
    </source>
</evidence>
<keyword evidence="2" id="KW-0863">Zinc-finger</keyword>
<keyword evidence="1" id="KW-0479">Metal-binding</keyword>
<dbReference type="SUPFAM" id="SSF57716">
    <property type="entry name" value="Glucocorticoid receptor-like (DNA-binding domain)"/>
    <property type="match status" value="1"/>
</dbReference>
<dbReference type="InterPro" id="IPR000962">
    <property type="entry name" value="Znf_DskA_TraR"/>
</dbReference>
<reference evidence="6" key="1">
    <citation type="submission" date="2022-03" db="EMBL/GenBank/DDBJ databases">
        <title>Sea Food Isolates.</title>
        <authorList>
            <person name="Li c."/>
        </authorList>
    </citation>
    <scope>NUCLEOTIDE SEQUENCE</scope>
    <source>
        <strain evidence="6">19MO03SA05</strain>
    </source>
</reference>
<keyword evidence="3" id="KW-0862">Zinc</keyword>
<dbReference type="AlphaFoldDB" id="A0AAU6VMJ5"/>
<evidence type="ECO:0000259" key="5">
    <source>
        <dbReference type="Pfam" id="PF01258"/>
    </source>
</evidence>
<dbReference type="PROSITE" id="PS51128">
    <property type="entry name" value="ZF_DKSA_2"/>
    <property type="match status" value="1"/>
</dbReference>